<dbReference type="PROSITE" id="PS51128">
    <property type="entry name" value="ZF_DKSA_2"/>
    <property type="match status" value="1"/>
</dbReference>
<evidence type="ECO:0000313" key="3">
    <source>
        <dbReference type="EMBL" id="MDY0393150.1"/>
    </source>
</evidence>
<comment type="caution">
    <text evidence="3">The sequence shown here is derived from an EMBL/GenBank/DDBJ whole genome shotgun (WGS) entry which is preliminary data.</text>
</comment>
<dbReference type="InterPro" id="IPR037187">
    <property type="entry name" value="DnaK_N"/>
</dbReference>
<accession>A0ABU5C1H3</accession>
<protein>
    <recommendedName>
        <fullName evidence="5">DksA C4-type domain-containing protein</fullName>
    </recommendedName>
</protein>
<keyword evidence="4" id="KW-1185">Reference proteome</keyword>
<name>A0ABU5C1H3_9BACI</name>
<dbReference type="PANTHER" id="PTHR33823">
    <property type="entry name" value="RNA POLYMERASE-BINDING TRANSCRIPTION FACTOR DKSA-RELATED"/>
    <property type="match status" value="1"/>
</dbReference>
<dbReference type="SUPFAM" id="SSF109635">
    <property type="entry name" value="DnaK suppressor protein DksA, alpha-hairpin domain"/>
    <property type="match status" value="1"/>
</dbReference>
<evidence type="ECO:0000313" key="4">
    <source>
        <dbReference type="Proteomes" id="UP001281447"/>
    </source>
</evidence>
<reference evidence="3 4" key="1">
    <citation type="submission" date="2023-10" db="EMBL/GenBank/DDBJ databases">
        <title>Virgibacillus halophilus 5B73C genome.</title>
        <authorList>
            <person name="Miliotis G."/>
            <person name="Sengupta P."/>
            <person name="Hameed A."/>
            <person name="Chuvochina M."/>
            <person name="Mcdonagh F."/>
            <person name="Simpson A.C."/>
            <person name="Singh N.K."/>
            <person name="Rekha P.D."/>
            <person name="Raman K."/>
            <person name="Hugenholtz P."/>
            <person name="Venkateswaran K."/>
        </authorList>
    </citation>
    <scope>NUCLEOTIDE SEQUENCE [LARGE SCALE GENOMIC DNA]</scope>
    <source>
        <strain evidence="3 4">5B73C</strain>
    </source>
</reference>
<evidence type="ECO:0008006" key="5">
    <source>
        <dbReference type="Google" id="ProtNLM"/>
    </source>
</evidence>
<feature type="region of interest" description="Disordered" evidence="2">
    <location>
        <begin position="23"/>
        <end position="49"/>
    </location>
</feature>
<sequence length="119" mass="13442">MPKDAHLNEQQLNKFKQRLLNMKTSLKKELGQNKESPNDAVQEPADYSNHPADIATEQFEQERAAGFDMIKRDQLQAVNDSLDRIEDGTYGYSIISGKPIPIERLEAEPTAKTLVDEKG</sequence>
<dbReference type="EMBL" id="JAWDIP010000003">
    <property type="protein sequence ID" value="MDY0393150.1"/>
    <property type="molecule type" value="Genomic_DNA"/>
</dbReference>
<dbReference type="RefSeq" id="WP_390352058.1">
    <property type="nucleotide sequence ID" value="NZ_JBHUIZ010000002.1"/>
</dbReference>
<evidence type="ECO:0000256" key="2">
    <source>
        <dbReference type="SAM" id="MobiDB-lite"/>
    </source>
</evidence>
<evidence type="ECO:0000256" key="1">
    <source>
        <dbReference type="PROSITE-ProRule" id="PRU00510"/>
    </source>
</evidence>
<dbReference type="Gene3D" id="1.20.120.910">
    <property type="entry name" value="DksA, coiled-coil domain"/>
    <property type="match status" value="1"/>
</dbReference>
<gene>
    <name evidence="3" type="ORF">RWE15_00275</name>
</gene>
<dbReference type="PANTHER" id="PTHR33823:SF4">
    <property type="entry name" value="GENERAL STRESS PROTEIN 16O"/>
    <property type="match status" value="1"/>
</dbReference>
<dbReference type="Proteomes" id="UP001281447">
    <property type="component" value="Unassembled WGS sequence"/>
</dbReference>
<feature type="zinc finger region" description="dksA C4-type" evidence="1">
    <location>
        <begin position="93"/>
        <end position="117"/>
    </location>
</feature>
<proteinExistence type="predicted"/>
<organism evidence="3 4">
    <name type="scientific">Tigheibacillus halophilus</name>
    <dbReference type="NCBI Taxonomy" id="361280"/>
    <lineage>
        <taxon>Bacteria</taxon>
        <taxon>Bacillati</taxon>
        <taxon>Bacillota</taxon>
        <taxon>Bacilli</taxon>
        <taxon>Bacillales</taxon>
        <taxon>Bacillaceae</taxon>
        <taxon>Tigheibacillus</taxon>
    </lineage>
</organism>